<dbReference type="GO" id="GO:0005886">
    <property type="term" value="C:plasma membrane"/>
    <property type="evidence" value="ECO:0007669"/>
    <property type="project" value="UniProtKB-SubCell"/>
</dbReference>
<dbReference type="EMBL" id="AEUV02000002">
    <property type="protein sequence ID" value="EHI74583.1"/>
    <property type="molecule type" value="Genomic_DNA"/>
</dbReference>
<evidence type="ECO:0000256" key="8">
    <source>
        <dbReference type="SAM" id="Phobius"/>
    </source>
</evidence>
<dbReference type="RefSeq" id="WP_004227956.1">
    <property type="nucleotide sequence ID" value="NZ_AEUV02000002.1"/>
</dbReference>
<evidence type="ECO:0000313" key="11">
    <source>
        <dbReference type="EMBL" id="EHI74583.1"/>
    </source>
</evidence>
<reference evidence="11" key="1">
    <citation type="submission" date="2011-07" db="EMBL/GenBank/DDBJ databases">
        <authorList>
            <person name="Stanhope M.J."/>
            <person name="Durkin A.S."/>
            <person name="Hostetler J."/>
            <person name="Kim M."/>
            <person name="Radune D."/>
            <person name="Singh I."/>
            <person name="Town C.D."/>
        </authorList>
    </citation>
    <scope>NUCLEOTIDE SEQUENCE [LARGE SCALE GENOMIC DNA]</scope>
    <source>
        <strain evidence="11">HS-6</strain>
    </source>
</reference>
<accession>G5JQT8</accession>
<comment type="function">
    <text evidence="7">May play a role in resistance to osmotic downshock.</text>
</comment>
<evidence type="ECO:0000256" key="4">
    <source>
        <dbReference type="ARBA" id="ARBA00022692"/>
    </source>
</evidence>
<dbReference type="Pfam" id="PF21088">
    <property type="entry name" value="MS_channel_1st"/>
    <property type="match status" value="1"/>
</dbReference>
<keyword evidence="4 8" id="KW-0812">Transmembrane</keyword>
<dbReference type="Pfam" id="PF00924">
    <property type="entry name" value="MS_channel_2nd"/>
    <property type="match status" value="1"/>
</dbReference>
<dbReference type="FunFam" id="2.30.30.60:FF:000001">
    <property type="entry name" value="MscS Mechanosensitive ion channel"/>
    <property type="match status" value="1"/>
</dbReference>
<dbReference type="InterPro" id="IPR006685">
    <property type="entry name" value="MscS_channel_2nd"/>
</dbReference>
<evidence type="ECO:0000256" key="2">
    <source>
        <dbReference type="ARBA" id="ARBA00008017"/>
    </source>
</evidence>
<dbReference type="SUPFAM" id="SSF50182">
    <property type="entry name" value="Sm-like ribonucleoproteins"/>
    <property type="match status" value="1"/>
</dbReference>
<dbReference type="PANTHER" id="PTHR30460">
    <property type="entry name" value="MODERATE CONDUCTANCE MECHANOSENSITIVE CHANNEL YBIO"/>
    <property type="match status" value="1"/>
</dbReference>
<keyword evidence="3" id="KW-1003">Cell membrane</keyword>
<dbReference type="SUPFAM" id="SSF82861">
    <property type="entry name" value="Mechanosensitive channel protein MscS (YggB), transmembrane region"/>
    <property type="match status" value="1"/>
</dbReference>
<dbReference type="AlphaFoldDB" id="G5JQT8"/>
<proteinExistence type="inferred from homology"/>
<protein>
    <submittedName>
        <fullName evidence="11">Mechanosensitive ion channel family protein</fullName>
    </submittedName>
</protein>
<evidence type="ECO:0000256" key="1">
    <source>
        <dbReference type="ARBA" id="ARBA00004651"/>
    </source>
</evidence>
<dbReference type="Gene3D" id="1.10.287.1260">
    <property type="match status" value="1"/>
</dbReference>
<dbReference type="InterPro" id="IPR011014">
    <property type="entry name" value="MscS_channel_TM-2"/>
</dbReference>
<gene>
    <name evidence="11" type="ORF">STRCR_0596</name>
</gene>
<feature type="transmembrane region" description="Helical" evidence="8">
    <location>
        <begin position="73"/>
        <end position="92"/>
    </location>
</feature>
<sequence>MSILIKYWESLHLEDMAVNLLSKAVSLILLIIAFLIGKQVANWAFNKFFSHSPRLLGQSEGRRKTLIKLFHNIMDYLLYFLLIYWILAIIGLPVSSLLAGAGIAGLAIGLGAQGFLSDLVNGFFILIERQFDVGDSVIVGTVAGTVSSIGIHTTEIRGFDGTLHFIPNRQILLVSNKSRGDIRARIEIPIYATTNLDRVTQIIKEVNAEEIPNTPEMVGVPSILGPRNSTNGQFVFRVDIFVQNGQEEKIYSKFFRLYQEALLKENISLPTPNTHILPTQTREWNKQP</sequence>
<dbReference type="eggNOG" id="COG0668">
    <property type="taxonomic scope" value="Bacteria"/>
</dbReference>
<dbReference type="PANTHER" id="PTHR30460:SF0">
    <property type="entry name" value="MODERATE CONDUCTANCE MECHANOSENSITIVE CHANNEL YBIO"/>
    <property type="match status" value="1"/>
</dbReference>
<keyword evidence="12" id="KW-1185">Reference proteome</keyword>
<feature type="domain" description="Mechanosensitive ion channel transmembrane helices 2/3" evidence="10">
    <location>
        <begin position="76"/>
        <end position="113"/>
    </location>
</feature>
<feature type="transmembrane region" description="Helical" evidence="8">
    <location>
        <begin position="98"/>
        <end position="120"/>
    </location>
</feature>
<comment type="subcellular location">
    <subcellularLocation>
        <location evidence="1">Cell membrane</location>
        <topology evidence="1">Multi-pass membrane protein</topology>
    </subcellularLocation>
</comment>
<evidence type="ECO:0000313" key="12">
    <source>
        <dbReference type="Proteomes" id="UP000004322"/>
    </source>
</evidence>
<evidence type="ECO:0000256" key="5">
    <source>
        <dbReference type="ARBA" id="ARBA00022989"/>
    </source>
</evidence>
<keyword evidence="5 8" id="KW-1133">Transmembrane helix</keyword>
<dbReference type="Gene3D" id="2.30.30.60">
    <property type="match status" value="1"/>
</dbReference>
<dbReference type="InterPro" id="IPR011066">
    <property type="entry name" value="MscS_channel_C_sf"/>
</dbReference>
<name>G5JQT8_STRCG</name>
<evidence type="ECO:0000256" key="3">
    <source>
        <dbReference type="ARBA" id="ARBA00022475"/>
    </source>
</evidence>
<organism evidence="11 12">
    <name type="scientific">Streptococcus criceti HS-6</name>
    <dbReference type="NCBI Taxonomy" id="873449"/>
    <lineage>
        <taxon>Bacteria</taxon>
        <taxon>Bacillati</taxon>
        <taxon>Bacillota</taxon>
        <taxon>Bacilli</taxon>
        <taxon>Lactobacillales</taxon>
        <taxon>Streptococcaceae</taxon>
        <taxon>Streptococcus</taxon>
    </lineage>
</organism>
<evidence type="ECO:0000259" key="10">
    <source>
        <dbReference type="Pfam" id="PF21088"/>
    </source>
</evidence>
<dbReference type="InterPro" id="IPR049142">
    <property type="entry name" value="MS_channel_1st"/>
</dbReference>
<evidence type="ECO:0000256" key="7">
    <source>
        <dbReference type="ARBA" id="ARBA00059688"/>
    </source>
</evidence>
<dbReference type="InterPro" id="IPR023408">
    <property type="entry name" value="MscS_beta-dom_sf"/>
</dbReference>
<dbReference type="InterPro" id="IPR010920">
    <property type="entry name" value="LSM_dom_sf"/>
</dbReference>
<dbReference type="GO" id="GO:0008381">
    <property type="term" value="F:mechanosensitive monoatomic ion channel activity"/>
    <property type="evidence" value="ECO:0007669"/>
    <property type="project" value="InterPro"/>
</dbReference>
<dbReference type="OrthoDB" id="9809206at2"/>
<dbReference type="Gene3D" id="3.30.70.100">
    <property type="match status" value="1"/>
</dbReference>
<comment type="similarity">
    <text evidence="2">Belongs to the MscS (TC 1.A.23) family.</text>
</comment>
<evidence type="ECO:0000256" key="6">
    <source>
        <dbReference type="ARBA" id="ARBA00023136"/>
    </source>
</evidence>
<dbReference type="InterPro" id="IPR045276">
    <property type="entry name" value="YbiO_bact"/>
</dbReference>
<comment type="caution">
    <text evidence="11">The sequence shown here is derived from an EMBL/GenBank/DDBJ whole genome shotgun (WGS) entry which is preliminary data.</text>
</comment>
<dbReference type="Proteomes" id="UP000004322">
    <property type="component" value="Unassembled WGS sequence"/>
</dbReference>
<dbReference type="STRING" id="873449.STRCR_0596"/>
<feature type="domain" description="Mechanosensitive ion channel MscS" evidence="9">
    <location>
        <begin position="116"/>
        <end position="178"/>
    </location>
</feature>
<evidence type="ECO:0000259" key="9">
    <source>
        <dbReference type="Pfam" id="PF00924"/>
    </source>
</evidence>
<dbReference type="SUPFAM" id="SSF82689">
    <property type="entry name" value="Mechanosensitive channel protein MscS (YggB), C-terminal domain"/>
    <property type="match status" value="1"/>
</dbReference>
<feature type="transmembrane region" description="Helical" evidence="8">
    <location>
        <begin position="20"/>
        <end position="37"/>
    </location>
</feature>
<keyword evidence="6 8" id="KW-0472">Membrane</keyword>